<name>A0ABN2NQS6_9ACTN</name>
<dbReference type="PROSITE" id="PS50110">
    <property type="entry name" value="RESPONSE_REGULATORY"/>
    <property type="match status" value="1"/>
</dbReference>
<evidence type="ECO:0000259" key="6">
    <source>
        <dbReference type="PROSITE" id="PS50043"/>
    </source>
</evidence>
<sequence length="218" mass="22787">MTIRVLLVDDDPLVRTGLRLMLGGAGDLEVVGELADGAQVPGAVRELAPDVVLMDIRMPVVDGIEATRELAARAAGDARARVIVLTTFGTDRNVLAAMRAGAAGFLLKHTEPEEIVESVRRAARGEPAVSPAVVATLMAHAAADSGAEESRRRFRVLTERERAVAAAVAEGLSNSEIAGRLHLSAGTVKTHISSALAKLGLDNRIQLAIVAHEAGTGR</sequence>
<dbReference type="InterPro" id="IPR000792">
    <property type="entry name" value="Tscrpt_reg_LuxR_C"/>
</dbReference>
<evidence type="ECO:0000256" key="3">
    <source>
        <dbReference type="ARBA" id="ARBA00023125"/>
    </source>
</evidence>
<keyword evidence="3" id="KW-0238">DNA-binding</keyword>
<dbReference type="InterPro" id="IPR058245">
    <property type="entry name" value="NreC/VraR/RcsB-like_REC"/>
</dbReference>
<dbReference type="SMART" id="SM00421">
    <property type="entry name" value="HTH_LUXR"/>
    <property type="match status" value="1"/>
</dbReference>
<dbReference type="Pfam" id="PF00196">
    <property type="entry name" value="GerE"/>
    <property type="match status" value="1"/>
</dbReference>
<dbReference type="CDD" id="cd06170">
    <property type="entry name" value="LuxR_C_like"/>
    <property type="match status" value="1"/>
</dbReference>
<dbReference type="Proteomes" id="UP001501303">
    <property type="component" value="Unassembled WGS sequence"/>
</dbReference>
<evidence type="ECO:0000259" key="7">
    <source>
        <dbReference type="PROSITE" id="PS50110"/>
    </source>
</evidence>
<dbReference type="InterPro" id="IPR039420">
    <property type="entry name" value="WalR-like"/>
</dbReference>
<feature type="modified residue" description="4-aspartylphosphate" evidence="5">
    <location>
        <position position="55"/>
    </location>
</feature>
<organism evidence="8 9">
    <name type="scientific">Streptomyces sodiiphilus</name>
    <dbReference type="NCBI Taxonomy" id="226217"/>
    <lineage>
        <taxon>Bacteria</taxon>
        <taxon>Bacillati</taxon>
        <taxon>Actinomycetota</taxon>
        <taxon>Actinomycetes</taxon>
        <taxon>Kitasatosporales</taxon>
        <taxon>Streptomycetaceae</taxon>
        <taxon>Streptomyces</taxon>
    </lineage>
</organism>
<dbReference type="RefSeq" id="WP_344258172.1">
    <property type="nucleotide sequence ID" value="NZ_BAAAMJ010000003.1"/>
</dbReference>
<feature type="domain" description="Response regulatory" evidence="7">
    <location>
        <begin position="4"/>
        <end position="123"/>
    </location>
</feature>
<keyword evidence="9" id="KW-1185">Reference proteome</keyword>
<reference evidence="8 9" key="1">
    <citation type="journal article" date="2019" name="Int. J. Syst. Evol. Microbiol.">
        <title>The Global Catalogue of Microorganisms (GCM) 10K type strain sequencing project: providing services to taxonomists for standard genome sequencing and annotation.</title>
        <authorList>
            <consortium name="The Broad Institute Genomics Platform"/>
            <consortium name="The Broad Institute Genome Sequencing Center for Infectious Disease"/>
            <person name="Wu L."/>
            <person name="Ma J."/>
        </authorList>
    </citation>
    <scope>NUCLEOTIDE SEQUENCE [LARGE SCALE GENOMIC DNA]</scope>
    <source>
        <strain evidence="8 9">JCM 13581</strain>
    </source>
</reference>
<accession>A0ABN2NQS6</accession>
<dbReference type="InterPro" id="IPR011006">
    <property type="entry name" value="CheY-like_superfamily"/>
</dbReference>
<dbReference type="PANTHER" id="PTHR43214:SF24">
    <property type="entry name" value="TRANSCRIPTIONAL REGULATORY PROTEIN NARL-RELATED"/>
    <property type="match status" value="1"/>
</dbReference>
<dbReference type="Pfam" id="PF00072">
    <property type="entry name" value="Response_reg"/>
    <property type="match status" value="1"/>
</dbReference>
<evidence type="ECO:0000313" key="8">
    <source>
        <dbReference type="EMBL" id="GAA1896510.1"/>
    </source>
</evidence>
<feature type="domain" description="HTH luxR-type" evidence="6">
    <location>
        <begin position="150"/>
        <end position="215"/>
    </location>
</feature>
<dbReference type="InterPro" id="IPR016032">
    <property type="entry name" value="Sig_transdc_resp-reg_C-effctor"/>
</dbReference>
<keyword evidence="4" id="KW-0804">Transcription</keyword>
<gene>
    <name evidence="8" type="ORF">GCM10009716_03170</name>
</gene>
<dbReference type="InterPro" id="IPR001789">
    <property type="entry name" value="Sig_transdc_resp-reg_receiver"/>
</dbReference>
<dbReference type="EMBL" id="BAAAMJ010000003">
    <property type="protein sequence ID" value="GAA1896510.1"/>
    <property type="molecule type" value="Genomic_DNA"/>
</dbReference>
<keyword evidence="2" id="KW-0805">Transcription regulation</keyword>
<evidence type="ECO:0000256" key="2">
    <source>
        <dbReference type="ARBA" id="ARBA00023015"/>
    </source>
</evidence>
<proteinExistence type="predicted"/>
<dbReference type="PRINTS" id="PR00038">
    <property type="entry name" value="HTHLUXR"/>
</dbReference>
<evidence type="ECO:0000313" key="9">
    <source>
        <dbReference type="Proteomes" id="UP001501303"/>
    </source>
</evidence>
<dbReference type="PROSITE" id="PS00622">
    <property type="entry name" value="HTH_LUXR_1"/>
    <property type="match status" value="1"/>
</dbReference>
<evidence type="ECO:0000256" key="5">
    <source>
        <dbReference type="PROSITE-ProRule" id="PRU00169"/>
    </source>
</evidence>
<dbReference type="PROSITE" id="PS50043">
    <property type="entry name" value="HTH_LUXR_2"/>
    <property type="match status" value="1"/>
</dbReference>
<dbReference type="Gene3D" id="3.40.50.2300">
    <property type="match status" value="1"/>
</dbReference>
<evidence type="ECO:0000256" key="1">
    <source>
        <dbReference type="ARBA" id="ARBA00022553"/>
    </source>
</evidence>
<dbReference type="SMART" id="SM00448">
    <property type="entry name" value="REC"/>
    <property type="match status" value="1"/>
</dbReference>
<protein>
    <submittedName>
        <fullName evidence="8">Response regulator transcription factor</fullName>
    </submittedName>
</protein>
<dbReference type="SUPFAM" id="SSF52172">
    <property type="entry name" value="CheY-like"/>
    <property type="match status" value="1"/>
</dbReference>
<keyword evidence="1 5" id="KW-0597">Phosphoprotein</keyword>
<evidence type="ECO:0000256" key="4">
    <source>
        <dbReference type="ARBA" id="ARBA00023163"/>
    </source>
</evidence>
<dbReference type="PANTHER" id="PTHR43214">
    <property type="entry name" value="TWO-COMPONENT RESPONSE REGULATOR"/>
    <property type="match status" value="1"/>
</dbReference>
<dbReference type="SUPFAM" id="SSF46894">
    <property type="entry name" value="C-terminal effector domain of the bipartite response regulators"/>
    <property type="match status" value="1"/>
</dbReference>
<comment type="caution">
    <text evidence="8">The sequence shown here is derived from an EMBL/GenBank/DDBJ whole genome shotgun (WGS) entry which is preliminary data.</text>
</comment>
<dbReference type="CDD" id="cd17535">
    <property type="entry name" value="REC_NarL-like"/>
    <property type="match status" value="1"/>
</dbReference>